<reference evidence="4" key="1">
    <citation type="submission" date="2016-11" db="UniProtKB">
        <authorList>
            <consortium name="WormBaseParasite"/>
        </authorList>
    </citation>
    <scope>IDENTIFICATION</scope>
</reference>
<dbReference type="AlphaFoldDB" id="A0A1I7YT18"/>
<accession>A0A1I7YT18</accession>
<dbReference type="PANTHER" id="PTHR41148">
    <property type="entry name" value="LP09875P"/>
    <property type="match status" value="1"/>
</dbReference>
<keyword evidence="3" id="KW-1185">Reference proteome</keyword>
<evidence type="ECO:0000313" key="3">
    <source>
        <dbReference type="Proteomes" id="UP000095287"/>
    </source>
</evidence>
<evidence type="ECO:0000256" key="1">
    <source>
        <dbReference type="SAM" id="MobiDB-lite"/>
    </source>
</evidence>
<dbReference type="SMART" id="SM00462">
    <property type="entry name" value="PTB"/>
    <property type="match status" value="1"/>
</dbReference>
<feature type="domain" description="PID" evidence="2">
    <location>
        <begin position="9"/>
        <end position="152"/>
    </location>
</feature>
<evidence type="ECO:0000259" key="2">
    <source>
        <dbReference type="SMART" id="SM00462"/>
    </source>
</evidence>
<proteinExistence type="predicted"/>
<protein>
    <submittedName>
        <fullName evidence="4">PID domain-containing protein</fullName>
    </submittedName>
</protein>
<dbReference type="InterPro" id="IPR011993">
    <property type="entry name" value="PH-like_dom_sf"/>
</dbReference>
<sequence length="300" mass="33814">MSWLWGRPPAKAHFYVWYLGSREADGVRGAAVVLPAMRQTLRDSFRRAPNKATVQVSAKGLKLLQTVPTVSRRGKVKMQLAKFVVAANCVTFCMAGRAPFDDVVGVVMLVRSAESHAPLHVHVYRCDGPDTAALLVSNLQVLISRPETQRSIRDLEQRLFQSGILRPRSPPPPSGRLRSETSRMPRRDFQELRHRVAGSSGDLRGRGSVDDLGSFDEFDEAPLFRRFGDLTLPSVKSRSLDNLNGSHTVSRNLRGTSYGDRFPRLEVSDPFGRSYEHSVGSRFWKEEKPRRHSRTMFQDL</sequence>
<dbReference type="SUPFAM" id="SSF50729">
    <property type="entry name" value="PH domain-like"/>
    <property type="match status" value="1"/>
</dbReference>
<dbReference type="WBParaSite" id="L893_g19415.t1">
    <property type="protein sequence ID" value="L893_g19415.t1"/>
    <property type="gene ID" value="L893_g19415"/>
</dbReference>
<evidence type="ECO:0000313" key="4">
    <source>
        <dbReference type="WBParaSite" id="L893_g19415.t1"/>
    </source>
</evidence>
<dbReference type="CDD" id="cd00934">
    <property type="entry name" value="PTB"/>
    <property type="match status" value="1"/>
</dbReference>
<feature type="compositionally biased region" description="Basic and acidic residues" evidence="1">
    <location>
        <begin position="177"/>
        <end position="189"/>
    </location>
</feature>
<dbReference type="PANTHER" id="PTHR41148:SF1">
    <property type="entry name" value="LP09875P"/>
    <property type="match status" value="1"/>
</dbReference>
<name>A0A1I7YT18_9BILA</name>
<dbReference type="InterPro" id="IPR006020">
    <property type="entry name" value="PTB/PI_dom"/>
</dbReference>
<dbReference type="Proteomes" id="UP000095287">
    <property type="component" value="Unplaced"/>
</dbReference>
<dbReference type="Gene3D" id="2.30.29.30">
    <property type="entry name" value="Pleckstrin-homology domain (PH domain)/Phosphotyrosine-binding domain (PTB)"/>
    <property type="match status" value="1"/>
</dbReference>
<organism evidence="3 4">
    <name type="scientific">Steinernema glaseri</name>
    <dbReference type="NCBI Taxonomy" id="37863"/>
    <lineage>
        <taxon>Eukaryota</taxon>
        <taxon>Metazoa</taxon>
        <taxon>Ecdysozoa</taxon>
        <taxon>Nematoda</taxon>
        <taxon>Chromadorea</taxon>
        <taxon>Rhabditida</taxon>
        <taxon>Tylenchina</taxon>
        <taxon>Panagrolaimomorpha</taxon>
        <taxon>Strongyloidoidea</taxon>
        <taxon>Steinernematidae</taxon>
        <taxon>Steinernema</taxon>
    </lineage>
</organism>
<feature type="region of interest" description="Disordered" evidence="1">
    <location>
        <begin position="162"/>
        <end position="189"/>
    </location>
</feature>